<proteinExistence type="predicted"/>
<organism evidence="1 2">
    <name type="scientific">Naganishia cerealis</name>
    <dbReference type="NCBI Taxonomy" id="610337"/>
    <lineage>
        <taxon>Eukaryota</taxon>
        <taxon>Fungi</taxon>
        <taxon>Dikarya</taxon>
        <taxon>Basidiomycota</taxon>
        <taxon>Agaricomycotina</taxon>
        <taxon>Tremellomycetes</taxon>
        <taxon>Filobasidiales</taxon>
        <taxon>Filobasidiaceae</taxon>
        <taxon>Naganishia</taxon>
    </lineage>
</organism>
<protein>
    <submittedName>
        <fullName evidence="1">Uncharacterized protein</fullName>
    </submittedName>
</protein>
<accession>A0ACC2VKE8</accession>
<name>A0ACC2VKE8_9TREE</name>
<dbReference type="Proteomes" id="UP001241377">
    <property type="component" value="Unassembled WGS sequence"/>
</dbReference>
<dbReference type="EMBL" id="JASBWR010000071">
    <property type="protein sequence ID" value="KAJ9099071.1"/>
    <property type="molecule type" value="Genomic_DNA"/>
</dbReference>
<keyword evidence="2" id="KW-1185">Reference proteome</keyword>
<reference evidence="1" key="1">
    <citation type="submission" date="2023-04" db="EMBL/GenBank/DDBJ databases">
        <title>Draft Genome sequencing of Naganishia species isolated from polar environments using Oxford Nanopore Technology.</title>
        <authorList>
            <person name="Leo P."/>
            <person name="Venkateswaran K."/>
        </authorList>
    </citation>
    <scope>NUCLEOTIDE SEQUENCE</scope>
    <source>
        <strain evidence="1">MNA-CCFEE 5261</strain>
    </source>
</reference>
<gene>
    <name evidence="1" type="ORF">QFC19_006120</name>
</gene>
<evidence type="ECO:0000313" key="1">
    <source>
        <dbReference type="EMBL" id="KAJ9099071.1"/>
    </source>
</evidence>
<sequence>MLLKPFMSPIGHSIRQTAIKRTTVKAPNCIHRSFHKSTCFNYAYRRFNNAPATQYNLINLLYSRNTIYAGLGLAAFYVYNLDEAPFTGRLRCIWIPYWLEKKIGDYSYRQILYQYQQNIVPVNDPVYSRISNIMNQLLASAIAGSKDQKQIEHLKLLKWAIHVINDPKSPPNAFILPNGKIFIFSSILRICQNDDGLATVLSHELSHQLAHHSLEQLSKQPLYIGLLTLLYAMTGITTFNDLLINGLLRMPSSREMESEADHIGCELMARLCMNVKESVNFWGRMNQWEQQTQGPAREGAVQQFFSTHPNTQKRVHDIQLWLPDLEHIKESSGCYEYRMFSDASRNFFKH</sequence>
<comment type="caution">
    <text evidence="1">The sequence shown here is derived from an EMBL/GenBank/DDBJ whole genome shotgun (WGS) entry which is preliminary data.</text>
</comment>
<evidence type="ECO:0000313" key="2">
    <source>
        <dbReference type="Proteomes" id="UP001241377"/>
    </source>
</evidence>